<dbReference type="AlphaFoldDB" id="A0AAE4WAU3"/>
<dbReference type="PANTHER" id="PTHR38776">
    <property type="entry name" value="MLTA-INTERACTING PROTEIN-RELATED"/>
    <property type="match status" value="1"/>
</dbReference>
<feature type="chain" id="PRO_5042211720" evidence="6">
    <location>
        <begin position="31"/>
        <end position="277"/>
    </location>
</feature>
<evidence type="ECO:0000313" key="7">
    <source>
        <dbReference type="EMBL" id="MUZ56623.1"/>
    </source>
</evidence>
<evidence type="ECO:0000256" key="6">
    <source>
        <dbReference type="SAM" id="SignalP"/>
    </source>
</evidence>
<feature type="signal peptide" evidence="6">
    <location>
        <begin position="1"/>
        <end position="30"/>
    </location>
</feature>
<gene>
    <name evidence="7" type="ORF">GOZ95_04005</name>
</gene>
<reference evidence="7 8" key="1">
    <citation type="submission" date="2019-12" db="EMBL/GenBank/DDBJ databases">
        <title>Whole-genome sequencing of Allorhizobium vitis.</title>
        <authorList>
            <person name="Gan H.M."/>
            <person name="Szegedi E."/>
            <person name="Burr T."/>
            <person name="Savka M.A."/>
        </authorList>
    </citation>
    <scope>NUCLEOTIDE SEQUENCE [LARGE SCALE GENOMIC DNA]</scope>
    <source>
        <strain evidence="7 8">CG989</strain>
    </source>
</reference>
<sequence>MVLYRVINPRGAIAAGCLSSLLFSACSSHAADASADNADSRWTVTLGGAVELAPSYPGSKQYTFGVIPSFDIRRFGEPEENSAPDDNLDYTVFSGHGFEVGPVVGFRDSRSSKSTNLDGLKNVEFDIDAGVFVQYWIKPDVWRVRSEIRQALSNGSGLVVDIGSDWFQPLSEKWLLSAGPRATFGDTSYMNKYFGVSTAEASRNGRINAFDASAGIKSVGFTVSATYTISPDMSVQLYDRFERLVGDAADSPVSSELGTKNQNVVGIAFNKSFDISF</sequence>
<dbReference type="PANTHER" id="PTHR38776:SF1">
    <property type="entry name" value="MLTA-INTERACTING PROTEIN-RELATED"/>
    <property type="match status" value="1"/>
</dbReference>
<organism evidence="7 8">
    <name type="scientific">Agrobacterium vitis</name>
    <name type="common">Rhizobium vitis</name>
    <dbReference type="NCBI Taxonomy" id="373"/>
    <lineage>
        <taxon>Bacteria</taxon>
        <taxon>Pseudomonadati</taxon>
        <taxon>Pseudomonadota</taxon>
        <taxon>Alphaproteobacteria</taxon>
        <taxon>Hyphomicrobiales</taxon>
        <taxon>Rhizobiaceae</taxon>
        <taxon>Rhizobium/Agrobacterium group</taxon>
        <taxon>Agrobacterium</taxon>
    </lineage>
</organism>
<evidence type="ECO:0000256" key="2">
    <source>
        <dbReference type="ARBA" id="ARBA00005722"/>
    </source>
</evidence>
<evidence type="ECO:0000313" key="8">
    <source>
        <dbReference type="Proteomes" id="UP000436692"/>
    </source>
</evidence>
<dbReference type="Pfam" id="PF06629">
    <property type="entry name" value="MipA"/>
    <property type="match status" value="1"/>
</dbReference>
<evidence type="ECO:0000256" key="5">
    <source>
        <dbReference type="ARBA" id="ARBA00023237"/>
    </source>
</evidence>
<proteinExistence type="inferred from homology"/>
<dbReference type="InterPro" id="IPR010583">
    <property type="entry name" value="MipA"/>
</dbReference>
<keyword evidence="3 6" id="KW-0732">Signal</keyword>
<keyword evidence="5" id="KW-0998">Cell outer membrane</keyword>
<name>A0AAE4WAU3_AGRVI</name>
<comment type="caution">
    <text evidence="7">The sequence shown here is derived from an EMBL/GenBank/DDBJ whole genome shotgun (WGS) entry which is preliminary data.</text>
</comment>
<accession>A0AAE4WAU3</accession>
<dbReference type="Proteomes" id="UP000436692">
    <property type="component" value="Unassembled WGS sequence"/>
</dbReference>
<dbReference type="GO" id="GO:0009279">
    <property type="term" value="C:cell outer membrane"/>
    <property type="evidence" value="ECO:0007669"/>
    <property type="project" value="UniProtKB-SubCell"/>
</dbReference>
<evidence type="ECO:0000256" key="1">
    <source>
        <dbReference type="ARBA" id="ARBA00004442"/>
    </source>
</evidence>
<evidence type="ECO:0000256" key="4">
    <source>
        <dbReference type="ARBA" id="ARBA00023136"/>
    </source>
</evidence>
<protein>
    <submittedName>
        <fullName evidence="7">MipA/OmpV family protein</fullName>
    </submittedName>
</protein>
<comment type="subcellular location">
    <subcellularLocation>
        <location evidence="1">Cell outer membrane</location>
    </subcellularLocation>
</comment>
<dbReference type="PROSITE" id="PS51257">
    <property type="entry name" value="PROKAR_LIPOPROTEIN"/>
    <property type="match status" value="1"/>
</dbReference>
<dbReference type="EMBL" id="WPHM01000002">
    <property type="protein sequence ID" value="MUZ56623.1"/>
    <property type="molecule type" value="Genomic_DNA"/>
</dbReference>
<evidence type="ECO:0000256" key="3">
    <source>
        <dbReference type="ARBA" id="ARBA00022729"/>
    </source>
</evidence>
<keyword evidence="4" id="KW-0472">Membrane</keyword>
<comment type="similarity">
    <text evidence="2">Belongs to the MipA/OmpV family.</text>
</comment>